<evidence type="ECO:0000313" key="3">
    <source>
        <dbReference type="Proteomes" id="UP001302349"/>
    </source>
</evidence>
<dbReference type="InterPro" id="IPR036116">
    <property type="entry name" value="FN3_sf"/>
</dbReference>
<keyword evidence="3" id="KW-1185">Reference proteome</keyword>
<evidence type="ECO:0000256" key="1">
    <source>
        <dbReference type="SAM" id="SignalP"/>
    </source>
</evidence>
<feature type="chain" id="PRO_5045387948" evidence="1">
    <location>
        <begin position="26"/>
        <end position="945"/>
    </location>
</feature>
<reference evidence="2 3" key="1">
    <citation type="journal article" date="2023" name="Microbiol. Resour. Announc.">
        <title>Complete Genome Sequence of Imperialibacter roseus strain P4T.</title>
        <authorList>
            <person name="Tizabi D.R."/>
            <person name="Bachvaroff T."/>
            <person name="Hill R.T."/>
        </authorList>
    </citation>
    <scope>NUCLEOTIDE SEQUENCE [LARGE SCALE GENOMIC DNA]</scope>
    <source>
        <strain evidence="2 3">P4T</strain>
    </source>
</reference>
<evidence type="ECO:0000313" key="2">
    <source>
        <dbReference type="EMBL" id="WOK07828.1"/>
    </source>
</evidence>
<sequence length="945" mass="104886">MLKKLILTLSAGLIFLLSSTSNVSATHIRAGEIIARRISNSSLEFEFSIIGYTDTGSTVKFGGGDIDFGDGTVLNVESEADPVVTINLGDEVASNVFTIRHTYQAPGVYTVRFREFYRNAGVVNMANSVETPFYTETQLIIDPFYGLNNTPVLLVPPVDRGAVGATFIHNPGAYDPDGDSLSYRISVPKRNYNDTVFDYRSPIDPKFYTKVDYATANQNQDGPPTFSLDPVSGNLVWDAPGLRGEYNVAFIVEEWRNVLGTWVKLGYVTRDMQIIIEDSENERPEIIVPEDICVEAGTLIDEDIFATDPEGLPVIMEAFGGPFEFLGSPATFSPSPPDYQPSPGTLNFTWQTVCGHVRERPYEVQFKVVDTHPPPNAGPKLVDFKTWNITVVAPAPTGLTATIKSDKVIELEWDAYECANAEYIQIWRRVDSYDFTPIDCEVGMPDYAGYELIDVVDDGARSYTDDNKGQRLDVAANYCYRLVAVFPTPGGGVSYASVEACGILEINAPVITNVDVKTTSVDAGEIEVRWSPPIEIDQASFPPPYNYELFRAEELQGEKNMISLGVIADDTVFLDNGLNTRDVTYNYRVHLVDTQGGVIDTSGVASQVRLELKPLLQSIELTWDANVPWSNNTQDYPIHYIYRNRVDENDPGLLVQIASVDVNEEGFYFWDDGSFNGVPLNENLEYCYYVTTQGSYGNVALAEPLINNSQIICGQPNDKTPPCGPVNFVLDESFGCDAVLQSQSCDFSAFSNKLSWEKDPSDGCEDDVRSFNIYFSETGAEGSFNLIDNVITSTYRHVDLTSFKGCYKISAVDRSGNESELSEAVCNDNCPYFELPNVFTPNGDGRNDVFRPFYDDGTITGFDRAKCIRFVDAVVFTVFDRTGNAIYNFTSAGVENSILIDWDGRTNEGSELPSGVYFYTADVTFDVLDPKQMNKQYKGWVQIMK</sequence>
<keyword evidence="1" id="KW-0732">Signal</keyword>
<dbReference type="Proteomes" id="UP001302349">
    <property type="component" value="Chromosome"/>
</dbReference>
<dbReference type="EMBL" id="CP136051">
    <property type="protein sequence ID" value="WOK07828.1"/>
    <property type="molecule type" value="Genomic_DNA"/>
</dbReference>
<dbReference type="Gene3D" id="2.60.40.10">
    <property type="entry name" value="Immunoglobulins"/>
    <property type="match status" value="2"/>
</dbReference>
<gene>
    <name evidence="2" type="ORF">RT717_04205</name>
</gene>
<protein>
    <submittedName>
        <fullName evidence="2">Gliding motility-associated C-terminal domain-containing protein</fullName>
    </submittedName>
</protein>
<dbReference type="Pfam" id="PF13585">
    <property type="entry name" value="CHU_C"/>
    <property type="match status" value="1"/>
</dbReference>
<name>A0ABZ0IS02_9BACT</name>
<dbReference type="RefSeq" id="WP_317490477.1">
    <property type="nucleotide sequence ID" value="NZ_CP136051.1"/>
</dbReference>
<dbReference type="Gene3D" id="2.60.40.4070">
    <property type="match status" value="1"/>
</dbReference>
<feature type="signal peptide" evidence="1">
    <location>
        <begin position="1"/>
        <end position="25"/>
    </location>
</feature>
<accession>A0ABZ0IS02</accession>
<dbReference type="InterPro" id="IPR013783">
    <property type="entry name" value="Ig-like_fold"/>
</dbReference>
<proteinExistence type="predicted"/>
<organism evidence="2 3">
    <name type="scientific">Imperialibacter roseus</name>
    <dbReference type="NCBI Taxonomy" id="1324217"/>
    <lineage>
        <taxon>Bacteria</taxon>
        <taxon>Pseudomonadati</taxon>
        <taxon>Bacteroidota</taxon>
        <taxon>Cytophagia</taxon>
        <taxon>Cytophagales</taxon>
        <taxon>Flammeovirgaceae</taxon>
        <taxon>Imperialibacter</taxon>
    </lineage>
</organism>
<dbReference type="SUPFAM" id="SSF49265">
    <property type="entry name" value="Fibronectin type III"/>
    <property type="match status" value="1"/>
</dbReference>